<evidence type="ECO:0000256" key="7">
    <source>
        <dbReference type="ARBA" id="ARBA00023288"/>
    </source>
</evidence>
<dbReference type="Pfam" id="PF12849">
    <property type="entry name" value="PBP_like_2"/>
    <property type="match status" value="1"/>
</dbReference>
<dbReference type="InterPro" id="IPR050811">
    <property type="entry name" value="Phosphate_ABC_transporter"/>
</dbReference>
<dbReference type="PANTHER" id="PTHR30570">
    <property type="entry name" value="PERIPLASMIC PHOSPHATE BINDING COMPONENT OF PHOSPHATE ABC TRANSPORTER"/>
    <property type="match status" value="1"/>
</dbReference>
<protein>
    <submittedName>
        <fullName evidence="10">Phosphate ABC transporter substrate-binding protein</fullName>
    </submittedName>
</protein>
<comment type="caution">
    <text evidence="10">The sequence shown here is derived from an EMBL/GenBank/DDBJ whole genome shotgun (WGS) entry which is preliminary data.</text>
</comment>
<evidence type="ECO:0000256" key="5">
    <source>
        <dbReference type="ARBA" id="ARBA00022729"/>
    </source>
</evidence>
<evidence type="ECO:0000259" key="9">
    <source>
        <dbReference type="Pfam" id="PF12849"/>
    </source>
</evidence>
<dbReference type="CDD" id="cd13653">
    <property type="entry name" value="PBP2_phosphate_like_1"/>
    <property type="match status" value="1"/>
</dbReference>
<evidence type="ECO:0000256" key="1">
    <source>
        <dbReference type="ARBA" id="ARBA00002841"/>
    </source>
</evidence>
<dbReference type="SUPFAM" id="SSF53850">
    <property type="entry name" value="Periplasmic binding protein-like II"/>
    <property type="match status" value="1"/>
</dbReference>
<evidence type="ECO:0000313" key="10">
    <source>
        <dbReference type="EMBL" id="THF79898.1"/>
    </source>
</evidence>
<accession>A0A4S4BXF6</accession>
<dbReference type="EMBL" id="SSOB01000012">
    <property type="protein sequence ID" value="THF79898.1"/>
    <property type="molecule type" value="Genomic_DNA"/>
</dbReference>
<evidence type="ECO:0000313" key="11">
    <source>
        <dbReference type="Proteomes" id="UP000310636"/>
    </source>
</evidence>
<keyword evidence="6" id="KW-0564">Palmitate</keyword>
<dbReference type="AlphaFoldDB" id="A0A4S4BXF6"/>
<feature type="signal peptide" evidence="8">
    <location>
        <begin position="1"/>
        <end position="27"/>
    </location>
</feature>
<evidence type="ECO:0000256" key="2">
    <source>
        <dbReference type="ARBA" id="ARBA00004193"/>
    </source>
</evidence>
<evidence type="ECO:0000256" key="8">
    <source>
        <dbReference type="SAM" id="SignalP"/>
    </source>
</evidence>
<reference evidence="10 11" key="1">
    <citation type="submission" date="2019-04" db="EMBL/GenBank/DDBJ databases">
        <title>Cohnella sp. nov. isolated from preserved vegetables.</title>
        <authorList>
            <person name="Lin S.-Y."/>
            <person name="Hung M.-H."/>
            <person name="Young C.-C."/>
        </authorList>
    </citation>
    <scope>NUCLEOTIDE SEQUENCE [LARGE SCALE GENOMIC DNA]</scope>
    <source>
        <strain evidence="10 11">CC-MHH1044</strain>
    </source>
</reference>
<dbReference type="Gene3D" id="3.40.190.10">
    <property type="entry name" value="Periplasmic binding protein-like II"/>
    <property type="match status" value="2"/>
</dbReference>
<evidence type="ECO:0000256" key="6">
    <source>
        <dbReference type="ARBA" id="ARBA00023139"/>
    </source>
</evidence>
<name>A0A4S4BXF6_9BACL</name>
<feature type="chain" id="PRO_5020566373" evidence="8">
    <location>
        <begin position="28"/>
        <end position="287"/>
    </location>
</feature>
<dbReference type="Proteomes" id="UP000310636">
    <property type="component" value="Unassembled WGS sequence"/>
</dbReference>
<dbReference type="OrthoDB" id="9790048at2"/>
<dbReference type="RefSeq" id="WP_136369887.1">
    <property type="nucleotide sequence ID" value="NZ_SSOB01000012.1"/>
</dbReference>
<keyword evidence="4" id="KW-0813">Transport</keyword>
<organism evidence="10 11">
    <name type="scientific">Cohnella fermenti</name>
    <dbReference type="NCBI Taxonomy" id="2565925"/>
    <lineage>
        <taxon>Bacteria</taxon>
        <taxon>Bacillati</taxon>
        <taxon>Bacillota</taxon>
        <taxon>Bacilli</taxon>
        <taxon>Bacillales</taxon>
        <taxon>Paenibacillaceae</taxon>
        <taxon>Cohnella</taxon>
    </lineage>
</organism>
<evidence type="ECO:0000256" key="4">
    <source>
        <dbReference type="ARBA" id="ARBA00022592"/>
    </source>
</evidence>
<dbReference type="PANTHER" id="PTHR30570:SF4">
    <property type="entry name" value="PHOSPHATE-BINDING PROTEIN PSTS 1"/>
    <property type="match status" value="1"/>
</dbReference>
<dbReference type="GO" id="GO:0006817">
    <property type="term" value="P:phosphate ion transport"/>
    <property type="evidence" value="ECO:0007669"/>
    <property type="project" value="UniProtKB-KW"/>
</dbReference>
<keyword evidence="4" id="KW-0592">Phosphate transport</keyword>
<proteinExistence type="predicted"/>
<keyword evidence="5 8" id="KW-0732">Signal</keyword>
<feature type="domain" description="PBP" evidence="9">
    <location>
        <begin position="25"/>
        <end position="265"/>
    </location>
</feature>
<keyword evidence="11" id="KW-1185">Reference proteome</keyword>
<evidence type="ECO:0000256" key="3">
    <source>
        <dbReference type="ARBA" id="ARBA00011529"/>
    </source>
</evidence>
<dbReference type="InterPro" id="IPR024370">
    <property type="entry name" value="PBP_domain"/>
</dbReference>
<sequence length="287" mass="30439">MRKWFKSLTAVALALSLIGGATSAASAASTLKGSIVINGSSALLPLTLQASSEFKKLNPKVKISASAAGSITGPQAVRKGIADIGAVDWDASIDVPGFKKFDGQVANPVAVTVFAAIVHKDVKVNSLTTKQLQDIFSGKITNWKDVGGADEDIVVVNRKFGSGTRVNFQMKALSGTEFMSKGDNYKEVGSSGDMKTTIETTPNSIGYIDLPYVTTKMKALSINGVAPTEKNVLNGTYKVWGIGYFMTKGKPTGATKAFIEYIQSNTFQNGSLKKLKFIPLASVKNLK</sequence>
<comment type="subunit">
    <text evidence="3">The complex is composed of two ATP-binding proteins (PstB), two transmembrane proteins (PstC and PstA) and a solute-binding protein (PstS).</text>
</comment>
<comment type="subcellular location">
    <subcellularLocation>
        <location evidence="2">Cell membrane</location>
        <topology evidence="2">Lipid-anchor</topology>
    </subcellularLocation>
</comment>
<gene>
    <name evidence="10" type="ORF">E6C55_11230</name>
</gene>
<comment type="function">
    <text evidence="1">Part of the ABC transporter complex PstSACB involved in phosphate import.</text>
</comment>
<keyword evidence="7" id="KW-0449">Lipoprotein</keyword>
<dbReference type="GO" id="GO:0005886">
    <property type="term" value="C:plasma membrane"/>
    <property type="evidence" value="ECO:0007669"/>
    <property type="project" value="UniProtKB-SubCell"/>
</dbReference>